<keyword evidence="3" id="KW-0547">Nucleotide-binding</keyword>
<dbReference type="InterPro" id="IPR011545">
    <property type="entry name" value="DEAD/DEAH_box_helicase_dom"/>
</dbReference>
<evidence type="ECO:0000259" key="9">
    <source>
        <dbReference type="PROSITE" id="PS51195"/>
    </source>
</evidence>
<dbReference type="EMBL" id="JBAMIC010000001">
    <property type="protein sequence ID" value="KAK7113868.1"/>
    <property type="molecule type" value="Genomic_DNA"/>
</dbReference>
<dbReference type="SUPFAM" id="SSF52540">
    <property type="entry name" value="P-loop containing nucleoside triphosphate hydrolases"/>
    <property type="match status" value="1"/>
</dbReference>
<dbReference type="GO" id="GO:0003724">
    <property type="term" value="F:RNA helicase activity"/>
    <property type="evidence" value="ECO:0007669"/>
    <property type="project" value="UniProtKB-EC"/>
</dbReference>
<name>A0AAN9GM90_9CAEN</name>
<dbReference type="FunFam" id="3.40.50.300:FF:000716">
    <property type="entry name" value="ATP-dependent RNA helicase DDX1"/>
    <property type="match status" value="1"/>
</dbReference>
<dbReference type="Proteomes" id="UP001374579">
    <property type="component" value="Unassembled WGS sequence"/>
</dbReference>
<dbReference type="GO" id="GO:0004518">
    <property type="term" value="F:nuclease activity"/>
    <property type="evidence" value="ECO:0007669"/>
    <property type="project" value="UniProtKB-KW"/>
</dbReference>
<evidence type="ECO:0000256" key="7">
    <source>
        <dbReference type="PROSITE-ProRule" id="PRU00552"/>
    </source>
</evidence>
<dbReference type="Gene3D" id="3.40.50.300">
    <property type="entry name" value="P-loop containing nucleotide triphosphate hydrolases"/>
    <property type="match status" value="1"/>
</dbReference>
<dbReference type="FunFam" id="2.60.120.920:FF:000076">
    <property type="entry name" value="ATP-dependent RNA helicase DDX1"/>
    <property type="match status" value="1"/>
</dbReference>
<dbReference type="InterPro" id="IPR043136">
    <property type="entry name" value="B30.2/SPRY_sf"/>
</dbReference>
<dbReference type="SMART" id="SM00449">
    <property type="entry name" value="SPRY"/>
    <property type="match status" value="1"/>
</dbReference>
<gene>
    <name evidence="10" type="ORF">V1264_000029</name>
</gene>
<dbReference type="CDD" id="cd12873">
    <property type="entry name" value="SPRY_DDX1"/>
    <property type="match status" value="1"/>
</dbReference>
<evidence type="ECO:0000256" key="3">
    <source>
        <dbReference type="ARBA" id="ARBA00022741"/>
    </source>
</evidence>
<dbReference type="Pfam" id="PF00270">
    <property type="entry name" value="DEAD"/>
    <property type="match status" value="1"/>
</dbReference>
<evidence type="ECO:0000256" key="5">
    <source>
        <dbReference type="ARBA" id="ARBA00022806"/>
    </source>
</evidence>
<sequence length="274" mass="29702">MTAFEEMGVMPEIGKAVEEMEWNLPTDVQSEAIPMILGGGDVLMAAETGSGKTGAFCLPILQIVYETIMDQREGKGGRKSALSQGSHKWKMNSYDRGEALAIDPEGTLCQARDSASWHGTRSNKAVVGAGKWYYEGTVTDEGLCRLGWSTGQARLDLGTCKFGFGFGGTGKKSWGKQFDSYGEPFGMNDTIGCHLDLDNGEIRWSKNGVDLGKAYDLPPHQRSEPFYAAVVLKNAEMLFNFGDTPFKFPPQNGFVGLSSATGKNVIESKIVGKL</sequence>
<dbReference type="EC" id="3.6.4.13" evidence="1"/>
<dbReference type="Pfam" id="PF00622">
    <property type="entry name" value="SPRY"/>
    <property type="match status" value="1"/>
</dbReference>
<dbReference type="GO" id="GO:0005634">
    <property type="term" value="C:nucleus"/>
    <property type="evidence" value="ECO:0007669"/>
    <property type="project" value="TreeGrafter"/>
</dbReference>
<dbReference type="InterPro" id="IPR003877">
    <property type="entry name" value="SPRY_dom"/>
</dbReference>
<comment type="caution">
    <text evidence="10">The sequence shown here is derived from an EMBL/GenBank/DDBJ whole genome shotgun (WGS) entry which is preliminary data.</text>
</comment>
<dbReference type="PANTHER" id="PTHR12381">
    <property type="entry name" value="HETEROGENEOUS NUCLEAR RIBONUCLEOPROTEIN U FAMILY MEMBER"/>
    <property type="match status" value="1"/>
</dbReference>
<dbReference type="PROSITE" id="PS50188">
    <property type="entry name" value="B302_SPRY"/>
    <property type="match status" value="1"/>
</dbReference>
<evidence type="ECO:0000256" key="2">
    <source>
        <dbReference type="ARBA" id="ARBA00022722"/>
    </source>
</evidence>
<organism evidence="10 11">
    <name type="scientific">Littorina saxatilis</name>
    <dbReference type="NCBI Taxonomy" id="31220"/>
    <lineage>
        <taxon>Eukaryota</taxon>
        <taxon>Metazoa</taxon>
        <taxon>Spiralia</taxon>
        <taxon>Lophotrochozoa</taxon>
        <taxon>Mollusca</taxon>
        <taxon>Gastropoda</taxon>
        <taxon>Caenogastropoda</taxon>
        <taxon>Littorinimorpha</taxon>
        <taxon>Littorinoidea</taxon>
        <taxon>Littorinidae</taxon>
        <taxon>Littorina</taxon>
    </lineage>
</organism>
<dbReference type="InterPro" id="IPR001870">
    <property type="entry name" value="B30.2/SPRY"/>
</dbReference>
<dbReference type="InterPro" id="IPR014014">
    <property type="entry name" value="RNA_helicase_DEAD_Q_motif"/>
</dbReference>
<dbReference type="GO" id="GO:0003723">
    <property type="term" value="F:RNA binding"/>
    <property type="evidence" value="ECO:0007669"/>
    <property type="project" value="TreeGrafter"/>
</dbReference>
<dbReference type="InterPro" id="IPR027417">
    <property type="entry name" value="P-loop_NTPase"/>
</dbReference>
<dbReference type="PROSITE" id="PS51195">
    <property type="entry name" value="Q_MOTIF"/>
    <property type="match status" value="1"/>
</dbReference>
<evidence type="ECO:0000259" key="8">
    <source>
        <dbReference type="PROSITE" id="PS50188"/>
    </source>
</evidence>
<keyword evidence="6" id="KW-0067">ATP-binding</keyword>
<evidence type="ECO:0000256" key="6">
    <source>
        <dbReference type="ARBA" id="ARBA00022840"/>
    </source>
</evidence>
<dbReference type="GO" id="GO:0016787">
    <property type="term" value="F:hydrolase activity"/>
    <property type="evidence" value="ECO:0007669"/>
    <property type="project" value="UniProtKB-KW"/>
</dbReference>
<evidence type="ECO:0000313" key="10">
    <source>
        <dbReference type="EMBL" id="KAK7113868.1"/>
    </source>
</evidence>
<accession>A0AAN9GM90</accession>
<keyword evidence="11" id="KW-1185">Reference proteome</keyword>
<evidence type="ECO:0000256" key="4">
    <source>
        <dbReference type="ARBA" id="ARBA00022801"/>
    </source>
</evidence>
<dbReference type="GO" id="GO:0000380">
    <property type="term" value="P:alternative mRNA splicing, via spliceosome"/>
    <property type="evidence" value="ECO:0007669"/>
    <property type="project" value="TreeGrafter"/>
</dbReference>
<dbReference type="Gene3D" id="2.60.120.920">
    <property type="match status" value="1"/>
</dbReference>
<proteinExistence type="predicted"/>
<reference evidence="10 11" key="1">
    <citation type="submission" date="2024-02" db="EMBL/GenBank/DDBJ databases">
        <title>Chromosome-scale genome assembly of the rough periwinkle Littorina saxatilis.</title>
        <authorList>
            <person name="De Jode A."/>
            <person name="Faria R."/>
            <person name="Formenti G."/>
            <person name="Sims Y."/>
            <person name="Smith T.P."/>
            <person name="Tracey A."/>
            <person name="Wood J.M.D."/>
            <person name="Zagrodzka Z.B."/>
            <person name="Johannesson K."/>
            <person name="Butlin R.K."/>
            <person name="Leder E.H."/>
        </authorList>
    </citation>
    <scope>NUCLEOTIDE SEQUENCE [LARGE SCALE GENOMIC DNA]</scope>
    <source>
        <strain evidence="10">Snail1</strain>
        <tissue evidence="10">Muscle</tissue>
    </source>
</reference>
<dbReference type="GO" id="GO:0005524">
    <property type="term" value="F:ATP binding"/>
    <property type="evidence" value="ECO:0007669"/>
    <property type="project" value="UniProtKB-KW"/>
</dbReference>
<dbReference type="PANTHER" id="PTHR12381:SF56">
    <property type="entry name" value="B30.2_SPRY DOMAIN-CONTAINING PROTEIN-RELATED"/>
    <property type="match status" value="1"/>
</dbReference>
<protein>
    <recommendedName>
        <fullName evidence="1">RNA helicase</fullName>
        <ecNumber evidence="1">3.6.4.13</ecNumber>
    </recommendedName>
</protein>
<dbReference type="InterPro" id="IPR013320">
    <property type="entry name" value="ConA-like_dom_sf"/>
</dbReference>
<feature type="domain" description="B30.2/SPRY" evidence="8">
    <location>
        <begin position="69"/>
        <end position="246"/>
    </location>
</feature>
<evidence type="ECO:0000313" key="11">
    <source>
        <dbReference type="Proteomes" id="UP001374579"/>
    </source>
</evidence>
<evidence type="ECO:0000256" key="1">
    <source>
        <dbReference type="ARBA" id="ARBA00012552"/>
    </source>
</evidence>
<keyword evidence="4" id="KW-0378">Hydrolase</keyword>
<keyword evidence="2" id="KW-0540">Nuclease</keyword>
<feature type="short sequence motif" description="Q motif" evidence="7">
    <location>
        <begin position="2"/>
        <end position="30"/>
    </location>
</feature>
<feature type="domain" description="DEAD-box RNA helicase Q" evidence="9">
    <location>
        <begin position="2"/>
        <end position="30"/>
    </location>
</feature>
<keyword evidence="5" id="KW-0347">Helicase</keyword>
<dbReference type="SUPFAM" id="SSF49899">
    <property type="entry name" value="Concanavalin A-like lectins/glucanases"/>
    <property type="match status" value="1"/>
</dbReference>
<dbReference type="AlphaFoldDB" id="A0AAN9GM90"/>